<dbReference type="EMBL" id="NIDE01000005">
    <property type="protein sequence ID" value="OWK42169.1"/>
    <property type="molecule type" value="Genomic_DNA"/>
</dbReference>
<feature type="region of interest" description="Disordered" evidence="1">
    <location>
        <begin position="241"/>
        <end position="269"/>
    </location>
</feature>
<evidence type="ECO:0000313" key="3">
    <source>
        <dbReference type="Proteomes" id="UP000214646"/>
    </source>
</evidence>
<keyword evidence="3" id="KW-1185">Reference proteome</keyword>
<reference evidence="3" key="1">
    <citation type="submission" date="2017-06" db="EMBL/GenBank/DDBJ databases">
        <title>Genome analysis of Fimbriiglobus ruber SP5, the first member of the order Planctomycetales with confirmed chitinolytic capability.</title>
        <authorList>
            <person name="Ravin N.V."/>
            <person name="Rakitin A.L."/>
            <person name="Ivanova A.A."/>
            <person name="Beletsky A.V."/>
            <person name="Kulichevskaya I.S."/>
            <person name="Mardanov A.V."/>
            <person name="Dedysh S.N."/>
        </authorList>
    </citation>
    <scope>NUCLEOTIDE SEQUENCE [LARGE SCALE GENOMIC DNA]</scope>
    <source>
        <strain evidence="3">SP5</strain>
    </source>
</reference>
<proteinExistence type="predicted"/>
<gene>
    <name evidence="2" type="ORF">FRUB_04247</name>
</gene>
<organism evidence="2 3">
    <name type="scientific">Fimbriiglobus ruber</name>
    <dbReference type="NCBI Taxonomy" id="1908690"/>
    <lineage>
        <taxon>Bacteria</taxon>
        <taxon>Pseudomonadati</taxon>
        <taxon>Planctomycetota</taxon>
        <taxon>Planctomycetia</taxon>
        <taxon>Gemmatales</taxon>
        <taxon>Gemmataceae</taxon>
        <taxon>Fimbriiglobus</taxon>
    </lineage>
</organism>
<dbReference type="RefSeq" id="WP_238602676.1">
    <property type="nucleotide sequence ID" value="NZ_NIDE01000005.1"/>
</dbReference>
<dbReference type="AlphaFoldDB" id="A0A225DY44"/>
<comment type="caution">
    <text evidence="2">The sequence shown here is derived from an EMBL/GenBank/DDBJ whole genome shotgun (WGS) entry which is preliminary data.</text>
</comment>
<evidence type="ECO:0000256" key="1">
    <source>
        <dbReference type="SAM" id="MobiDB-lite"/>
    </source>
</evidence>
<evidence type="ECO:0000313" key="2">
    <source>
        <dbReference type="EMBL" id="OWK42169.1"/>
    </source>
</evidence>
<protein>
    <submittedName>
        <fullName evidence="2">Phage protein</fullName>
    </submittedName>
</protein>
<accession>A0A225DY44</accession>
<name>A0A225DY44_9BACT</name>
<sequence>MNQLVVLEQLKPLEIFTPEGTDDILGRLRKEAKSHVLDISTSEGRDQIRSLAYKIAKSKTYLDEMGKELVAEQKEKIKLVDAERKRIRDTLDDLKDEIRAPLTEWESREAERVTAHESALLVFNAATVFNGSNPLSVEVKARIDGLEALYARDWQEFAKRAQLARDAAHKQLSDVLAASQKYESEQAELERLRREDAERKQRERDEQIKSEAAAKAKASAEAEAKAAAEAEAVRVKRVAEAEAARDKEELEKAEQERQRLQREKEAAEKEIAEAEARVRQKRTGSLL</sequence>
<feature type="region of interest" description="Disordered" evidence="1">
    <location>
        <begin position="189"/>
        <end position="226"/>
    </location>
</feature>
<dbReference type="Proteomes" id="UP000214646">
    <property type="component" value="Unassembled WGS sequence"/>
</dbReference>